<evidence type="ECO:0000256" key="8">
    <source>
        <dbReference type="SAM" id="Phobius"/>
    </source>
</evidence>
<dbReference type="EMBL" id="CAJA01000084">
    <property type="protein sequence ID" value="CCH72533.1"/>
    <property type="molecule type" value="Genomic_DNA"/>
</dbReference>
<evidence type="ECO:0000256" key="2">
    <source>
        <dbReference type="ARBA" id="ARBA00010735"/>
    </source>
</evidence>
<keyword evidence="6 8" id="KW-1133">Transmembrane helix</keyword>
<keyword evidence="4" id="KW-1003">Cell membrane</keyword>
<dbReference type="RefSeq" id="WP_048697946.1">
    <property type="nucleotide sequence ID" value="NZ_HG764815.1"/>
</dbReference>
<evidence type="ECO:0000256" key="4">
    <source>
        <dbReference type="ARBA" id="ARBA00022475"/>
    </source>
</evidence>
<accession>W6JTB9</accession>
<proteinExistence type="inferred from homology"/>
<dbReference type="Proteomes" id="UP000035763">
    <property type="component" value="Unassembled WGS sequence"/>
</dbReference>
<keyword evidence="3" id="KW-0813">Transport</keyword>
<keyword evidence="10" id="KW-1185">Reference proteome</keyword>
<keyword evidence="7 8" id="KW-0472">Membrane</keyword>
<dbReference type="PANTHER" id="PTHR34979:SF1">
    <property type="entry name" value="INNER MEMBRANE PROTEIN YGAZ"/>
    <property type="match status" value="1"/>
</dbReference>
<keyword evidence="5 8" id="KW-0812">Transmembrane</keyword>
<dbReference type="InterPro" id="IPR011606">
    <property type="entry name" value="Brnchd-chn_aa_trnsp_permease"/>
</dbReference>
<name>W6JTB9_9MICO</name>
<dbReference type="GO" id="GO:0005886">
    <property type="term" value="C:plasma membrane"/>
    <property type="evidence" value="ECO:0007669"/>
    <property type="project" value="UniProtKB-SubCell"/>
</dbReference>
<evidence type="ECO:0000313" key="9">
    <source>
        <dbReference type="EMBL" id="CCH72533.1"/>
    </source>
</evidence>
<feature type="transmembrane region" description="Helical" evidence="8">
    <location>
        <begin position="20"/>
        <end position="42"/>
    </location>
</feature>
<organism evidence="9 10">
    <name type="scientific">Nostocoides australiense Ben110</name>
    <dbReference type="NCBI Taxonomy" id="1193182"/>
    <lineage>
        <taxon>Bacteria</taxon>
        <taxon>Bacillati</taxon>
        <taxon>Actinomycetota</taxon>
        <taxon>Actinomycetes</taxon>
        <taxon>Micrococcales</taxon>
        <taxon>Intrasporangiaceae</taxon>
        <taxon>Nostocoides</taxon>
    </lineage>
</organism>
<dbReference type="GO" id="GO:1903785">
    <property type="term" value="P:L-valine transmembrane transport"/>
    <property type="evidence" value="ECO:0007669"/>
    <property type="project" value="TreeGrafter"/>
</dbReference>
<comment type="subcellular location">
    <subcellularLocation>
        <location evidence="1">Cell membrane</location>
        <topology evidence="1">Multi-pass membrane protein</topology>
    </subcellularLocation>
</comment>
<feature type="transmembrane region" description="Helical" evidence="8">
    <location>
        <begin position="192"/>
        <end position="225"/>
    </location>
</feature>
<sequence length="243" mass="24685">MTSDQAVCDARRKEVVRQGISVGVATGLYGVSFGALAVAAGLSVLQTQALSLLMFTGGSQFALVGILAAGGSGASAIATSSLLGIRNGLYALQTSQFLQARGLRRLLAAHITIDESTAVGIAQKERPLQRVGFWVTGLAVLAGWNLMTLVGALVGNALGEPETWGLDAAAAGAFCALLWPRLQTGDGRATAVLAAFIALITIPLVPAGIPVILAALAAVVVGLMAHGRHERGEDGLPGSDPLP</sequence>
<feature type="transmembrane region" description="Helical" evidence="8">
    <location>
        <begin position="131"/>
        <end position="158"/>
    </location>
</feature>
<feature type="transmembrane region" description="Helical" evidence="8">
    <location>
        <begin position="164"/>
        <end position="180"/>
    </location>
</feature>
<dbReference type="PANTHER" id="PTHR34979">
    <property type="entry name" value="INNER MEMBRANE PROTEIN YGAZ"/>
    <property type="match status" value="1"/>
</dbReference>
<reference evidence="9 10" key="1">
    <citation type="journal article" date="2013" name="ISME J.">
        <title>A metabolic model for members of the genus Tetrasphaera involved in enhanced biological phosphorus removal.</title>
        <authorList>
            <person name="Kristiansen R."/>
            <person name="Nguyen H.T.T."/>
            <person name="Saunders A.M."/>
            <person name="Nielsen J.L."/>
            <person name="Wimmer R."/>
            <person name="Le V.Q."/>
            <person name="McIlroy S.J."/>
            <person name="Petrovski S."/>
            <person name="Seviour R.J."/>
            <person name="Calteau A."/>
            <person name="Nielsen K.L."/>
            <person name="Nielsen P.H."/>
        </authorList>
    </citation>
    <scope>NUCLEOTIDE SEQUENCE [LARGE SCALE GENOMIC DNA]</scope>
    <source>
        <strain evidence="9 10">Ben110</strain>
    </source>
</reference>
<evidence type="ECO:0000256" key="5">
    <source>
        <dbReference type="ARBA" id="ARBA00022692"/>
    </source>
</evidence>
<evidence type="ECO:0000256" key="1">
    <source>
        <dbReference type="ARBA" id="ARBA00004651"/>
    </source>
</evidence>
<evidence type="ECO:0000256" key="6">
    <source>
        <dbReference type="ARBA" id="ARBA00022989"/>
    </source>
</evidence>
<protein>
    <submittedName>
        <fullName evidence="9">Putative membrane protein</fullName>
    </submittedName>
</protein>
<gene>
    <name evidence="9" type="ORF">BN11_1740021</name>
</gene>
<dbReference type="Pfam" id="PF03591">
    <property type="entry name" value="AzlC"/>
    <property type="match status" value="1"/>
</dbReference>
<feature type="transmembrane region" description="Helical" evidence="8">
    <location>
        <begin position="62"/>
        <end position="85"/>
    </location>
</feature>
<comment type="caution">
    <text evidence="9">The sequence shown here is derived from an EMBL/GenBank/DDBJ whole genome shotgun (WGS) entry which is preliminary data.</text>
</comment>
<dbReference type="OrthoDB" id="5195391at2"/>
<comment type="similarity">
    <text evidence="2">Belongs to the AzlC family.</text>
</comment>
<evidence type="ECO:0000256" key="7">
    <source>
        <dbReference type="ARBA" id="ARBA00023136"/>
    </source>
</evidence>
<evidence type="ECO:0000313" key="10">
    <source>
        <dbReference type="Proteomes" id="UP000035763"/>
    </source>
</evidence>
<evidence type="ECO:0000256" key="3">
    <source>
        <dbReference type="ARBA" id="ARBA00022448"/>
    </source>
</evidence>
<dbReference type="STRING" id="1193182.BN11_1740021"/>
<dbReference type="AlphaFoldDB" id="W6JTB9"/>